<dbReference type="EMBL" id="JAEHJZ010000032">
    <property type="protein sequence ID" value="MBJ7881551.1"/>
    <property type="molecule type" value="Genomic_DNA"/>
</dbReference>
<proteinExistence type="predicted"/>
<evidence type="ECO:0000256" key="2">
    <source>
        <dbReference type="SAM" id="SignalP"/>
    </source>
</evidence>
<feature type="domain" description="Secretion system C-terminal sorting" evidence="3">
    <location>
        <begin position="180"/>
        <end position="247"/>
    </location>
</feature>
<protein>
    <submittedName>
        <fullName evidence="4">T9SS type A sorting domain-containing protein</fullName>
    </submittedName>
</protein>
<accession>A0A934NI29</accession>
<reference evidence="4 5" key="1">
    <citation type="submission" date="2020-09" db="EMBL/GenBank/DDBJ databases">
        <title>Draft genome of Gelidibacter salicanalis PAMC21136.</title>
        <authorList>
            <person name="Park H."/>
        </authorList>
    </citation>
    <scope>NUCLEOTIDE SEQUENCE [LARGE SCALE GENOMIC DNA]</scope>
    <source>
        <strain evidence="4 5">PAMC21136</strain>
    </source>
</reference>
<dbReference type="NCBIfam" id="TIGR04183">
    <property type="entry name" value="Por_Secre_tail"/>
    <property type="match status" value="1"/>
</dbReference>
<organism evidence="4 5">
    <name type="scientific">Gelidibacter salicanalis</name>
    <dbReference type="NCBI Taxonomy" id="291193"/>
    <lineage>
        <taxon>Bacteria</taxon>
        <taxon>Pseudomonadati</taxon>
        <taxon>Bacteroidota</taxon>
        <taxon>Flavobacteriia</taxon>
        <taxon>Flavobacteriales</taxon>
        <taxon>Flavobacteriaceae</taxon>
        <taxon>Gelidibacter</taxon>
    </lineage>
</organism>
<evidence type="ECO:0000259" key="3">
    <source>
        <dbReference type="Pfam" id="PF18962"/>
    </source>
</evidence>
<feature type="signal peptide" evidence="2">
    <location>
        <begin position="1"/>
        <end position="23"/>
    </location>
</feature>
<keyword evidence="1 2" id="KW-0732">Signal</keyword>
<dbReference type="RefSeq" id="WP_199600207.1">
    <property type="nucleotide sequence ID" value="NZ_JAEHJZ010000032.1"/>
</dbReference>
<dbReference type="Proteomes" id="UP000662373">
    <property type="component" value="Unassembled WGS sequence"/>
</dbReference>
<dbReference type="InterPro" id="IPR026444">
    <property type="entry name" value="Secre_tail"/>
</dbReference>
<feature type="chain" id="PRO_5037671580" evidence="2">
    <location>
        <begin position="24"/>
        <end position="249"/>
    </location>
</feature>
<evidence type="ECO:0000256" key="1">
    <source>
        <dbReference type="ARBA" id="ARBA00022729"/>
    </source>
</evidence>
<gene>
    <name evidence="4" type="ORF">JEM65_12985</name>
</gene>
<dbReference type="AlphaFoldDB" id="A0A934NI29"/>
<comment type="caution">
    <text evidence="4">The sequence shown here is derived from an EMBL/GenBank/DDBJ whole genome shotgun (WGS) entry which is preliminary data.</text>
</comment>
<evidence type="ECO:0000313" key="4">
    <source>
        <dbReference type="EMBL" id="MBJ7881551.1"/>
    </source>
</evidence>
<sequence length="249" mass="26359">MKTILLKKTLLILGLVVSVSSLGQIDYTFDSGDEGFAVAGAGGPSLAASGGLLIVTTGTGDNTQLRKNANDVGDPTTLTTILIDMKNNSNSDRFVLQTVSGGVTSIATIAISTGDTDEQTYRIDIPAGSTTWVGAFQLRLRFTEAGGADLDGGTIEINRIQIVDPATLSTEEFLADDFSIYPNPVSDFVNVKLLKDAKVSIFNINGKLVKSHESFIGENRIDVSNLSAGVYLMELSSEGKSMTSKIILK</sequence>
<name>A0A934NI29_9FLAO</name>
<evidence type="ECO:0000313" key="5">
    <source>
        <dbReference type="Proteomes" id="UP000662373"/>
    </source>
</evidence>
<keyword evidence="5" id="KW-1185">Reference proteome</keyword>
<dbReference type="Pfam" id="PF18962">
    <property type="entry name" value="Por_Secre_tail"/>
    <property type="match status" value="1"/>
</dbReference>